<evidence type="ECO:0000256" key="1">
    <source>
        <dbReference type="ARBA" id="ARBA00006464"/>
    </source>
</evidence>
<evidence type="ECO:0000313" key="5">
    <source>
        <dbReference type="Proteomes" id="UP001596267"/>
    </source>
</evidence>
<protein>
    <submittedName>
        <fullName evidence="4">Sugar transferase</fullName>
    </submittedName>
</protein>
<dbReference type="PANTHER" id="PTHR30576">
    <property type="entry name" value="COLANIC BIOSYNTHESIS UDP-GLUCOSE LIPID CARRIER TRANSFERASE"/>
    <property type="match status" value="1"/>
</dbReference>
<dbReference type="PANTHER" id="PTHR30576:SF10">
    <property type="entry name" value="SLL5057 PROTEIN"/>
    <property type="match status" value="1"/>
</dbReference>
<dbReference type="EMBL" id="JBHSTQ010000007">
    <property type="protein sequence ID" value="MFC6386583.1"/>
    <property type="molecule type" value="Genomic_DNA"/>
</dbReference>
<proteinExistence type="inferred from homology"/>
<comment type="similarity">
    <text evidence="1">Belongs to the bacterial sugar transferase family.</text>
</comment>
<comment type="caution">
    <text evidence="4">The sequence shown here is derived from an EMBL/GenBank/DDBJ whole genome shotgun (WGS) entry which is preliminary data.</text>
</comment>
<keyword evidence="2" id="KW-0472">Membrane</keyword>
<keyword evidence="5" id="KW-1185">Reference proteome</keyword>
<sequence length="218" mass="25353">MNIRENMQNLQLHLRETPGYLFIKRVMDLCGALVGLIFLSPLFLLISIIIKLNDPEGPIFFKQNRVGKNGEQFRIYKFRSMVHHAEDLLDDLLDKNESSGAMFKIKNDPRVTQVGRFLRKTSLDEFPQLLNVLKGEMSLVGPRPPLLREVQQYSQYDKQRLLVKPGCTGLWQVEARSSVGFETMVELDIEYIKKRSTLFDIKIMIKTLFIIFHSKNSY</sequence>
<feature type="domain" description="Bacterial sugar transferase" evidence="3">
    <location>
        <begin position="24"/>
        <end position="212"/>
    </location>
</feature>
<feature type="transmembrane region" description="Helical" evidence="2">
    <location>
        <begin position="29"/>
        <end position="50"/>
    </location>
</feature>
<evidence type="ECO:0000259" key="3">
    <source>
        <dbReference type="Pfam" id="PF02397"/>
    </source>
</evidence>
<dbReference type="InterPro" id="IPR003362">
    <property type="entry name" value="Bact_transf"/>
</dbReference>
<gene>
    <name evidence="4" type="ORF">ACFP7A_08210</name>
</gene>
<dbReference type="RefSeq" id="WP_253077069.1">
    <property type="nucleotide sequence ID" value="NZ_JAMXWN010000014.1"/>
</dbReference>
<dbReference type="Proteomes" id="UP001596267">
    <property type="component" value="Unassembled WGS sequence"/>
</dbReference>
<dbReference type="Pfam" id="PF02397">
    <property type="entry name" value="Bac_transf"/>
    <property type="match status" value="1"/>
</dbReference>
<reference evidence="5" key="1">
    <citation type="journal article" date="2019" name="Int. J. Syst. Evol. Microbiol.">
        <title>The Global Catalogue of Microorganisms (GCM) 10K type strain sequencing project: providing services to taxonomists for standard genome sequencing and annotation.</title>
        <authorList>
            <consortium name="The Broad Institute Genomics Platform"/>
            <consortium name="The Broad Institute Genome Sequencing Center for Infectious Disease"/>
            <person name="Wu L."/>
            <person name="Ma J."/>
        </authorList>
    </citation>
    <scope>NUCLEOTIDE SEQUENCE [LARGE SCALE GENOMIC DNA]</scope>
    <source>
        <strain evidence="5">CCUG 42001</strain>
    </source>
</reference>
<evidence type="ECO:0000256" key="2">
    <source>
        <dbReference type="SAM" id="Phobius"/>
    </source>
</evidence>
<organism evidence="4 5">
    <name type="scientific">Sporolactobacillus kofuensis</name>
    <dbReference type="NCBI Taxonomy" id="269672"/>
    <lineage>
        <taxon>Bacteria</taxon>
        <taxon>Bacillati</taxon>
        <taxon>Bacillota</taxon>
        <taxon>Bacilli</taxon>
        <taxon>Bacillales</taxon>
        <taxon>Sporolactobacillaceae</taxon>
        <taxon>Sporolactobacillus</taxon>
    </lineage>
</organism>
<dbReference type="GO" id="GO:0016740">
    <property type="term" value="F:transferase activity"/>
    <property type="evidence" value="ECO:0007669"/>
    <property type="project" value="UniProtKB-KW"/>
</dbReference>
<name>A0ABW1WGY0_9BACL</name>
<evidence type="ECO:0000313" key="4">
    <source>
        <dbReference type="EMBL" id="MFC6386583.1"/>
    </source>
</evidence>
<accession>A0ABW1WGY0</accession>
<keyword evidence="2" id="KW-0812">Transmembrane</keyword>
<keyword evidence="4" id="KW-0808">Transferase</keyword>
<keyword evidence="2" id="KW-1133">Transmembrane helix</keyword>